<evidence type="ECO:0000256" key="1">
    <source>
        <dbReference type="ARBA" id="ARBA00005536"/>
    </source>
</evidence>
<evidence type="ECO:0000313" key="4">
    <source>
        <dbReference type="Proteomes" id="UP001454036"/>
    </source>
</evidence>
<dbReference type="PANTHER" id="PTHR12161">
    <property type="entry name" value="IST1 FAMILY MEMBER"/>
    <property type="match status" value="1"/>
</dbReference>
<protein>
    <recommendedName>
        <fullName evidence="5">Regulator of Vps4 activity in the MVB pathway protein</fullName>
    </recommendedName>
</protein>
<feature type="region of interest" description="Disordered" evidence="2">
    <location>
        <begin position="272"/>
        <end position="334"/>
    </location>
</feature>
<dbReference type="FunFam" id="1.20.1260.60:FF:000002">
    <property type="entry name" value="Vacuolar protein sorting-associated protein IST1"/>
    <property type="match status" value="1"/>
</dbReference>
<gene>
    <name evidence="3" type="ORF">LIER_20050</name>
</gene>
<dbReference type="EMBL" id="BAABME010005032">
    <property type="protein sequence ID" value="GAA0164399.1"/>
    <property type="molecule type" value="Genomic_DNA"/>
</dbReference>
<feature type="compositionally biased region" description="Basic and acidic residues" evidence="2">
    <location>
        <begin position="289"/>
        <end position="313"/>
    </location>
</feature>
<keyword evidence="4" id="KW-1185">Reference proteome</keyword>
<name>A0AAV3QK56_LITER</name>
<comment type="caution">
    <text evidence="3">The sequence shown here is derived from an EMBL/GenBank/DDBJ whole genome shotgun (WGS) entry which is preliminary data.</text>
</comment>
<dbReference type="InterPro" id="IPR005061">
    <property type="entry name" value="Ist1"/>
</dbReference>
<dbReference type="Pfam" id="PF03398">
    <property type="entry name" value="Ist1"/>
    <property type="match status" value="1"/>
</dbReference>
<evidence type="ECO:0000313" key="3">
    <source>
        <dbReference type="EMBL" id="GAA0164399.1"/>
    </source>
</evidence>
<dbReference type="Proteomes" id="UP001454036">
    <property type="component" value="Unassembled WGS sequence"/>
</dbReference>
<proteinExistence type="inferred from homology"/>
<organism evidence="3 4">
    <name type="scientific">Lithospermum erythrorhizon</name>
    <name type="common">Purple gromwell</name>
    <name type="synonym">Lithospermum officinale var. erythrorhizon</name>
    <dbReference type="NCBI Taxonomy" id="34254"/>
    <lineage>
        <taxon>Eukaryota</taxon>
        <taxon>Viridiplantae</taxon>
        <taxon>Streptophyta</taxon>
        <taxon>Embryophyta</taxon>
        <taxon>Tracheophyta</taxon>
        <taxon>Spermatophyta</taxon>
        <taxon>Magnoliopsida</taxon>
        <taxon>eudicotyledons</taxon>
        <taxon>Gunneridae</taxon>
        <taxon>Pentapetalae</taxon>
        <taxon>asterids</taxon>
        <taxon>lamiids</taxon>
        <taxon>Boraginales</taxon>
        <taxon>Boraginaceae</taxon>
        <taxon>Boraginoideae</taxon>
        <taxon>Lithospermeae</taxon>
        <taxon>Lithospermum</taxon>
    </lineage>
</organism>
<sequence length="438" mass="49614">MVSMGKKLDALLGRGFKCNKFKATVNLAISRLAILRNQHQARCSVARSDVVQILNLGQHEGALLRVEQVVKEQNMLDVYTMIEIYCYLLIQRVSLLEHAKECPEELKEAISSLIYACSRCGEFPELHEIRAIFTSRFGKEFVARAAQLRNNCGVNPKMIQKLSTRMPTVESRLKVLKEIALENSIVLEIEEPDSVQSKVKKEAENKQDDSPNQSNELADSEPLVDKPDVTMTDGLSDSVKMRRKYKDVAQAAQAAFESAAYAAVAARAAVELSRTDSHDPDSPRTPSARPDKLADSPERIKKSEREYLFERSLSDSSVESENNTLVKTEEFSDDEEIMPQRRNTVMFDDTDSETEDRGRVLSFGNHASEPGNRYSLQSNESIISQKFDQNENEIVQEKEYSVADIKNQEQKFDEGKMHNNLSINRAPISVRTRRTYPR</sequence>
<feature type="compositionally biased region" description="Polar residues" evidence="2">
    <location>
        <begin position="314"/>
        <end position="326"/>
    </location>
</feature>
<dbReference type="AlphaFoldDB" id="A0AAV3QK56"/>
<dbReference type="Gene3D" id="1.20.1260.60">
    <property type="entry name" value="Vacuolar protein sorting-associated protein Ist1"/>
    <property type="match status" value="1"/>
</dbReference>
<feature type="compositionally biased region" description="Basic and acidic residues" evidence="2">
    <location>
        <begin position="199"/>
        <end position="209"/>
    </location>
</feature>
<reference evidence="3 4" key="1">
    <citation type="submission" date="2024-01" db="EMBL/GenBank/DDBJ databases">
        <title>The complete chloroplast genome sequence of Lithospermum erythrorhizon: insights into the phylogenetic relationship among Boraginaceae species and the maternal lineages of purple gromwells.</title>
        <authorList>
            <person name="Okada T."/>
            <person name="Watanabe K."/>
        </authorList>
    </citation>
    <scope>NUCLEOTIDE SEQUENCE [LARGE SCALE GENOMIC DNA]</scope>
</reference>
<accession>A0AAV3QK56</accession>
<dbReference type="PANTHER" id="PTHR12161:SF16">
    <property type="entry name" value="REGULATOR OF VPS4 ACTIVITY IN THE MVB PATHWAY PROTEIN"/>
    <property type="match status" value="1"/>
</dbReference>
<evidence type="ECO:0008006" key="5">
    <source>
        <dbReference type="Google" id="ProtNLM"/>
    </source>
</evidence>
<comment type="similarity">
    <text evidence="1">Belongs to the IST1 family.</text>
</comment>
<dbReference type="InterPro" id="IPR042277">
    <property type="entry name" value="IST1-like"/>
</dbReference>
<feature type="compositionally biased region" description="Basic and acidic residues" evidence="2">
    <location>
        <begin position="273"/>
        <end position="282"/>
    </location>
</feature>
<evidence type="ECO:0000256" key="2">
    <source>
        <dbReference type="SAM" id="MobiDB-lite"/>
    </source>
</evidence>
<dbReference type="GO" id="GO:0015031">
    <property type="term" value="P:protein transport"/>
    <property type="evidence" value="ECO:0007669"/>
    <property type="project" value="InterPro"/>
</dbReference>
<feature type="region of interest" description="Disordered" evidence="2">
    <location>
        <begin position="194"/>
        <end position="235"/>
    </location>
</feature>